<feature type="domain" description="Protein kinase" evidence="8">
    <location>
        <begin position="75"/>
        <end position="346"/>
    </location>
</feature>
<dbReference type="PANTHER" id="PTHR43289">
    <property type="entry name" value="MITOGEN-ACTIVATED PROTEIN KINASE KINASE KINASE 20-RELATED"/>
    <property type="match status" value="1"/>
</dbReference>
<evidence type="ECO:0000256" key="3">
    <source>
        <dbReference type="ARBA" id="ARBA00022679"/>
    </source>
</evidence>
<sequence>MSCAPCASRSPPSRGPRRTRCPTTGTPDPAGPAAPPPDTQHTAGVIPWDREAELLALAGDGRRDLLVPGQVIGGRLVLGLLGRGGSAQVYRVLRGAGRSAREEALKVLEPSAAATGAGRRRFHRECEVATEVRHPGVVAVLTHGEELPRGSALEEPLLWAAMELLDGGTSAALRPRGRGRPDVDRILDVLAQAAAGLDAVHALDVVHGDVKPTNVLLAAPPDRRAAVTDFGLARSLDESRPLARHGRVAGSLPYAAPELLQAQRVTPATDVYSLACTAVELLSGEPPYPFSTTFAVARAHVAGRPPKLSRRRRWLPVALDRVVARALAVDPAERPPSCTALVEELTAALV</sequence>
<evidence type="ECO:0000313" key="10">
    <source>
        <dbReference type="Proteomes" id="UP000321234"/>
    </source>
</evidence>
<keyword evidence="10" id="KW-1185">Reference proteome</keyword>
<feature type="compositionally biased region" description="Pro residues" evidence="7">
    <location>
        <begin position="29"/>
        <end position="38"/>
    </location>
</feature>
<evidence type="ECO:0000256" key="5">
    <source>
        <dbReference type="ARBA" id="ARBA00022777"/>
    </source>
</evidence>
<evidence type="ECO:0000256" key="1">
    <source>
        <dbReference type="ARBA" id="ARBA00012513"/>
    </source>
</evidence>
<name>A0A5C8Z489_9ACTN</name>
<gene>
    <name evidence="9" type="ORF">FMM08_17630</name>
</gene>
<feature type="compositionally biased region" description="Low complexity" evidence="7">
    <location>
        <begin position="1"/>
        <end position="12"/>
    </location>
</feature>
<dbReference type="AlphaFoldDB" id="A0A5C8Z489"/>
<proteinExistence type="predicted"/>
<dbReference type="SUPFAM" id="SSF56112">
    <property type="entry name" value="Protein kinase-like (PK-like)"/>
    <property type="match status" value="1"/>
</dbReference>
<dbReference type="Gene3D" id="1.10.510.10">
    <property type="entry name" value="Transferase(Phosphotransferase) domain 1"/>
    <property type="match status" value="1"/>
</dbReference>
<dbReference type="EMBL" id="VKAC01000011">
    <property type="protein sequence ID" value="TXR52915.1"/>
    <property type="molecule type" value="Genomic_DNA"/>
</dbReference>
<evidence type="ECO:0000256" key="2">
    <source>
        <dbReference type="ARBA" id="ARBA00022527"/>
    </source>
</evidence>
<dbReference type="GO" id="GO:0005524">
    <property type="term" value="F:ATP binding"/>
    <property type="evidence" value="ECO:0007669"/>
    <property type="project" value="UniProtKB-KW"/>
</dbReference>
<dbReference type="PROSITE" id="PS00108">
    <property type="entry name" value="PROTEIN_KINASE_ST"/>
    <property type="match status" value="1"/>
</dbReference>
<dbReference type="Pfam" id="PF00069">
    <property type="entry name" value="Pkinase"/>
    <property type="match status" value="1"/>
</dbReference>
<reference evidence="9 10" key="1">
    <citation type="submission" date="2019-07" db="EMBL/GenBank/DDBJ databases">
        <title>Quadrisphaera sp. strain DD2A genome sequencing and assembly.</title>
        <authorList>
            <person name="Kim I."/>
        </authorList>
    </citation>
    <scope>NUCLEOTIDE SEQUENCE [LARGE SCALE GENOMIC DNA]</scope>
    <source>
        <strain evidence="9 10">DD2A</strain>
    </source>
</reference>
<comment type="caution">
    <text evidence="9">The sequence shown here is derived from an EMBL/GenBank/DDBJ whole genome shotgun (WGS) entry which is preliminary data.</text>
</comment>
<evidence type="ECO:0000256" key="7">
    <source>
        <dbReference type="SAM" id="MobiDB-lite"/>
    </source>
</evidence>
<accession>A0A5C8Z489</accession>
<dbReference type="PROSITE" id="PS50011">
    <property type="entry name" value="PROTEIN_KINASE_DOM"/>
    <property type="match status" value="1"/>
</dbReference>
<dbReference type="InterPro" id="IPR008271">
    <property type="entry name" value="Ser/Thr_kinase_AS"/>
</dbReference>
<dbReference type="EC" id="2.7.11.1" evidence="1"/>
<evidence type="ECO:0000256" key="6">
    <source>
        <dbReference type="ARBA" id="ARBA00022840"/>
    </source>
</evidence>
<organism evidence="9 10">
    <name type="scientific">Quadrisphaera setariae</name>
    <dbReference type="NCBI Taxonomy" id="2593304"/>
    <lineage>
        <taxon>Bacteria</taxon>
        <taxon>Bacillati</taxon>
        <taxon>Actinomycetota</taxon>
        <taxon>Actinomycetes</taxon>
        <taxon>Kineosporiales</taxon>
        <taxon>Kineosporiaceae</taxon>
        <taxon>Quadrisphaera</taxon>
    </lineage>
</organism>
<dbReference type="InterPro" id="IPR000719">
    <property type="entry name" value="Prot_kinase_dom"/>
</dbReference>
<dbReference type="Gene3D" id="3.30.200.20">
    <property type="entry name" value="Phosphorylase Kinase, domain 1"/>
    <property type="match status" value="1"/>
</dbReference>
<evidence type="ECO:0000259" key="8">
    <source>
        <dbReference type="PROSITE" id="PS50011"/>
    </source>
</evidence>
<dbReference type="GO" id="GO:0004674">
    <property type="term" value="F:protein serine/threonine kinase activity"/>
    <property type="evidence" value="ECO:0007669"/>
    <property type="project" value="UniProtKB-KW"/>
</dbReference>
<keyword evidence="5 9" id="KW-0418">Kinase</keyword>
<evidence type="ECO:0000313" key="9">
    <source>
        <dbReference type="EMBL" id="TXR52915.1"/>
    </source>
</evidence>
<dbReference type="OrthoDB" id="9762169at2"/>
<dbReference type="Proteomes" id="UP000321234">
    <property type="component" value="Unassembled WGS sequence"/>
</dbReference>
<protein>
    <recommendedName>
        <fullName evidence="1">non-specific serine/threonine protein kinase</fullName>
        <ecNumber evidence="1">2.7.11.1</ecNumber>
    </recommendedName>
</protein>
<dbReference type="InterPro" id="IPR011009">
    <property type="entry name" value="Kinase-like_dom_sf"/>
</dbReference>
<keyword evidence="3" id="KW-0808">Transferase</keyword>
<keyword evidence="4" id="KW-0547">Nucleotide-binding</keyword>
<feature type="region of interest" description="Disordered" evidence="7">
    <location>
        <begin position="1"/>
        <end position="43"/>
    </location>
</feature>
<dbReference type="CDD" id="cd14014">
    <property type="entry name" value="STKc_PknB_like"/>
    <property type="match status" value="1"/>
</dbReference>
<keyword evidence="6" id="KW-0067">ATP-binding</keyword>
<evidence type="ECO:0000256" key="4">
    <source>
        <dbReference type="ARBA" id="ARBA00022741"/>
    </source>
</evidence>
<dbReference type="SMART" id="SM00220">
    <property type="entry name" value="S_TKc"/>
    <property type="match status" value="1"/>
</dbReference>
<dbReference type="PANTHER" id="PTHR43289:SF6">
    <property type="entry name" value="SERINE_THREONINE-PROTEIN KINASE NEKL-3"/>
    <property type="match status" value="1"/>
</dbReference>
<keyword evidence="2 9" id="KW-0723">Serine/threonine-protein kinase</keyword>